<evidence type="ECO:0000256" key="3">
    <source>
        <dbReference type="ARBA" id="ARBA00023136"/>
    </source>
</evidence>
<gene>
    <name evidence="8 12" type="primary">pal</name>
    <name evidence="12" type="ORF">FNB15_01950</name>
</gene>
<keyword evidence="2 8" id="KW-0732">Signal</keyword>
<dbReference type="Pfam" id="PF00691">
    <property type="entry name" value="OmpA"/>
    <property type="match status" value="1"/>
</dbReference>
<dbReference type="InterPro" id="IPR006664">
    <property type="entry name" value="OMP_bac"/>
</dbReference>
<dbReference type="InterPro" id="IPR036737">
    <property type="entry name" value="OmpA-like_sf"/>
</dbReference>
<comment type="similarity">
    <text evidence="8">Belongs to the Pal lipoprotein family.</text>
</comment>
<keyword evidence="7 8" id="KW-0131">Cell cycle</keyword>
<accession>A0A516GX88</accession>
<organism evidence="12 13">
    <name type="scientific">Ferrovibrio terrae</name>
    <dbReference type="NCBI Taxonomy" id="2594003"/>
    <lineage>
        <taxon>Bacteria</taxon>
        <taxon>Pseudomonadati</taxon>
        <taxon>Pseudomonadota</taxon>
        <taxon>Alphaproteobacteria</taxon>
        <taxon>Rhodospirillales</taxon>
        <taxon>Rhodospirillaceae</taxon>
        <taxon>Ferrovibrio</taxon>
    </lineage>
</organism>
<evidence type="ECO:0000256" key="8">
    <source>
        <dbReference type="HAMAP-Rule" id="MF_02204"/>
    </source>
</evidence>
<feature type="signal peptide" evidence="10">
    <location>
        <begin position="1"/>
        <end position="20"/>
    </location>
</feature>
<dbReference type="EMBL" id="CP041636">
    <property type="protein sequence ID" value="QDO96117.1"/>
    <property type="molecule type" value="Genomic_DNA"/>
</dbReference>
<dbReference type="PANTHER" id="PTHR30329:SF21">
    <property type="entry name" value="LIPOPROTEIN YIAD-RELATED"/>
    <property type="match status" value="1"/>
</dbReference>
<dbReference type="Proteomes" id="UP000317496">
    <property type="component" value="Chromosome"/>
</dbReference>
<proteinExistence type="inferred from homology"/>
<evidence type="ECO:0000256" key="4">
    <source>
        <dbReference type="ARBA" id="ARBA00023139"/>
    </source>
</evidence>
<evidence type="ECO:0000256" key="6">
    <source>
        <dbReference type="ARBA" id="ARBA00023288"/>
    </source>
</evidence>
<evidence type="ECO:0000259" key="11">
    <source>
        <dbReference type="PROSITE" id="PS51123"/>
    </source>
</evidence>
<comment type="function">
    <text evidence="8">Part of the Tol-Pal system, which plays a role in outer membrane invagination during cell division and is important for maintaining outer membrane integrity.</text>
</comment>
<dbReference type="PANTHER" id="PTHR30329">
    <property type="entry name" value="STATOR ELEMENT OF FLAGELLAR MOTOR COMPLEX"/>
    <property type="match status" value="1"/>
</dbReference>
<feature type="chain" id="PRO_5021966153" description="Peptidoglycan-associated lipoprotein" evidence="10">
    <location>
        <begin position="21"/>
        <end position="180"/>
    </location>
</feature>
<evidence type="ECO:0000256" key="1">
    <source>
        <dbReference type="ARBA" id="ARBA00022618"/>
    </source>
</evidence>
<keyword evidence="6 8" id="KW-0449">Lipoprotein</keyword>
<dbReference type="PRINTS" id="PR01021">
    <property type="entry name" value="OMPADOMAIN"/>
</dbReference>
<feature type="region of interest" description="Disordered" evidence="9">
    <location>
        <begin position="27"/>
        <end position="66"/>
    </location>
</feature>
<comment type="subcellular location">
    <subcellularLocation>
        <location evidence="8">Cell outer membrane</location>
        <topology evidence="8">Lipid-anchor</topology>
    </subcellularLocation>
</comment>
<feature type="domain" description="OmpA-like" evidence="11">
    <location>
        <begin position="65"/>
        <end position="180"/>
    </location>
</feature>
<keyword evidence="3 8" id="KW-0472">Membrane</keyword>
<dbReference type="InterPro" id="IPR014169">
    <property type="entry name" value="Pal_lipo_C"/>
</dbReference>
<dbReference type="AlphaFoldDB" id="A0A516GX88"/>
<dbReference type="PROSITE" id="PS51123">
    <property type="entry name" value="OMPA_2"/>
    <property type="match status" value="1"/>
</dbReference>
<evidence type="ECO:0000256" key="2">
    <source>
        <dbReference type="ARBA" id="ARBA00022729"/>
    </source>
</evidence>
<dbReference type="NCBIfam" id="TIGR02802">
    <property type="entry name" value="Pal_lipo"/>
    <property type="match status" value="1"/>
</dbReference>
<dbReference type="RefSeq" id="WP_144067098.1">
    <property type="nucleotide sequence ID" value="NZ_CP041636.1"/>
</dbReference>
<comment type="subunit">
    <text evidence="8">The Tol-Pal system is composed of five core proteins: the inner membrane proteins TolA, TolQ and TolR, the periplasmic protein TolB and the outer membrane protein Pal. They form a network linking the inner and outer membranes and the peptidoglycan layer.</text>
</comment>
<evidence type="ECO:0000256" key="5">
    <source>
        <dbReference type="ARBA" id="ARBA00023237"/>
    </source>
</evidence>
<dbReference type="GO" id="GO:0009279">
    <property type="term" value="C:cell outer membrane"/>
    <property type="evidence" value="ECO:0007669"/>
    <property type="project" value="UniProtKB-SubCell"/>
</dbReference>
<sequence>MQRITMVRSMLAAVLVLGLAACESAPQQDSSVSGAGGRGSTGTGVATSPMGGVGTSTLGGREGAQQQLATEAGDRVLFETDSHSLNNQAVSILERQVAWLKRNGQWRIVVEGHCDERGTREYNLALGDRRATAVRNYLVNQGIPASRVTTISYGKERPVAVGNNDSAWTQNRRGVTTLQN</sequence>
<dbReference type="SUPFAM" id="SSF103088">
    <property type="entry name" value="OmpA-like"/>
    <property type="match status" value="1"/>
</dbReference>
<reference evidence="12 13" key="1">
    <citation type="submission" date="2019-07" db="EMBL/GenBank/DDBJ databases">
        <title>Genome sequencing for Ferrovibrio sp. K5.</title>
        <authorList>
            <person name="Park S.-J."/>
        </authorList>
    </citation>
    <scope>NUCLEOTIDE SEQUENCE [LARGE SCALE GENOMIC DNA]</scope>
    <source>
        <strain evidence="12 13">K5</strain>
    </source>
</reference>
<dbReference type="KEGG" id="fer:FNB15_01950"/>
<evidence type="ECO:0000256" key="7">
    <source>
        <dbReference type="ARBA" id="ARBA00023306"/>
    </source>
</evidence>
<keyword evidence="13" id="KW-1185">Reference proteome</keyword>
<evidence type="ECO:0000256" key="9">
    <source>
        <dbReference type="SAM" id="MobiDB-lite"/>
    </source>
</evidence>
<protein>
    <recommendedName>
        <fullName evidence="8">Peptidoglycan-associated lipoprotein</fullName>
        <shortName evidence="8">PAL</shortName>
    </recommendedName>
</protein>
<dbReference type="HAMAP" id="MF_02204">
    <property type="entry name" value="Pal"/>
    <property type="match status" value="1"/>
</dbReference>
<dbReference type="PRINTS" id="PR01023">
    <property type="entry name" value="NAFLGMOTY"/>
</dbReference>
<dbReference type="PROSITE" id="PS51257">
    <property type="entry name" value="PROKAR_LIPOPROTEIN"/>
    <property type="match status" value="1"/>
</dbReference>
<dbReference type="InterPro" id="IPR006665">
    <property type="entry name" value="OmpA-like"/>
</dbReference>
<dbReference type="InterPro" id="IPR039001">
    <property type="entry name" value="Pal"/>
</dbReference>
<evidence type="ECO:0000256" key="10">
    <source>
        <dbReference type="SAM" id="SignalP"/>
    </source>
</evidence>
<dbReference type="GO" id="GO:0051301">
    <property type="term" value="P:cell division"/>
    <property type="evidence" value="ECO:0007669"/>
    <property type="project" value="UniProtKB-UniRule"/>
</dbReference>
<dbReference type="CDD" id="cd07185">
    <property type="entry name" value="OmpA_C-like"/>
    <property type="match status" value="1"/>
</dbReference>
<keyword evidence="1 8" id="KW-0132">Cell division</keyword>
<evidence type="ECO:0000313" key="12">
    <source>
        <dbReference type="EMBL" id="QDO96117.1"/>
    </source>
</evidence>
<dbReference type="OrthoDB" id="9809164at2"/>
<evidence type="ECO:0000313" key="13">
    <source>
        <dbReference type="Proteomes" id="UP000317496"/>
    </source>
</evidence>
<name>A0A516GX88_9PROT</name>
<dbReference type="InterPro" id="IPR050330">
    <property type="entry name" value="Bact_OuterMem_StrucFunc"/>
</dbReference>
<dbReference type="Gene3D" id="3.30.1330.60">
    <property type="entry name" value="OmpA-like domain"/>
    <property type="match status" value="1"/>
</dbReference>
<keyword evidence="5 8" id="KW-0998">Cell outer membrane</keyword>
<keyword evidence="4 8" id="KW-0564">Palmitate</keyword>